<feature type="domain" description="ParB-like N-terminal" evidence="4">
    <location>
        <begin position="16"/>
        <end position="99"/>
    </location>
</feature>
<comment type="caution">
    <text evidence="5">The sequence shown here is derived from an EMBL/GenBank/DDBJ whole genome shotgun (WGS) entry which is preliminary data.</text>
</comment>
<evidence type="ECO:0000256" key="2">
    <source>
        <dbReference type="ARBA" id="ARBA00022679"/>
    </source>
</evidence>
<evidence type="ECO:0000259" key="4">
    <source>
        <dbReference type="SMART" id="SM00470"/>
    </source>
</evidence>
<dbReference type="InterPro" id="IPR002295">
    <property type="entry name" value="N4/N6-MTase_EcoPI_Mod-like"/>
</dbReference>
<evidence type="ECO:0000313" key="5">
    <source>
        <dbReference type="EMBL" id="GGL18514.1"/>
    </source>
</evidence>
<dbReference type="InterPro" id="IPR029063">
    <property type="entry name" value="SAM-dependent_MTases_sf"/>
</dbReference>
<dbReference type="SMART" id="SM00470">
    <property type="entry name" value="ParB"/>
    <property type="match status" value="1"/>
</dbReference>
<sequence>MEPMTPTAHLLNDQTELVPVHDLKPHPLNPNRNNPEEIAESIRASGWWGTVTVQRSTGQILVGEHRWRGAILAGLTHVPVFWVDVDDDRARVILLADNRYAERATRDPEALRRLLDQLRDGPGLDGTGYTEADHDALLTELDGEVRRELLTDEDDVPPLQPTPVTRPGDIWTIGEHRVSCGDSTDPHQLQRLTAGLQVRLVWTDPPYNVNYEGKTKDRLKIQNDAMTPEQFRQFIAAALSATASVMQPGACIYVAYAELEGVAFRQGYDAAGLKYSQTIVWVKNAAVMSRQDYNWRHEPMLYGWKLGAAHYFGKDFTNTTVLDDSLDLNKLNKAELVDLLTQIRDASTVVYVDKPTRNDLHPTMKPVQLVQICVENSSQPGDVVMDPFGGSGTTLIAAHKIGRRAALNELDPHYCDQIIRRAQDATGMIATRQDGVTFAQAKRGELTGI</sequence>
<dbReference type="GO" id="GO:0008168">
    <property type="term" value="F:methyltransferase activity"/>
    <property type="evidence" value="ECO:0007669"/>
    <property type="project" value="UniProtKB-KW"/>
</dbReference>
<keyword evidence="2" id="KW-0808">Transferase</keyword>
<keyword evidence="1 5" id="KW-0489">Methyltransferase</keyword>
<dbReference type="Proteomes" id="UP000604341">
    <property type="component" value="Unassembled WGS sequence"/>
</dbReference>
<proteinExistence type="predicted"/>
<organism evidence="5 6">
    <name type="scientific">Deinococcus radiotolerans</name>
    <dbReference type="NCBI Taxonomy" id="1309407"/>
    <lineage>
        <taxon>Bacteria</taxon>
        <taxon>Thermotogati</taxon>
        <taxon>Deinococcota</taxon>
        <taxon>Deinococci</taxon>
        <taxon>Deinococcales</taxon>
        <taxon>Deinococcaceae</taxon>
        <taxon>Deinococcus</taxon>
    </lineage>
</organism>
<keyword evidence="3" id="KW-0949">S-adenosyl-L-methionine</keyword>
<dbReference type="EMBL" id="BMPE01000027">
    <property type="protein sequence ID" value="GGL18514.1"/>
    <property type="molecule type" value="Genomic_DNA"/>
</dbReference>
<dbReference type="PANTHER" id="PTHR33375">
    <property type="entry name" value="CHROMOSOME-PARTITIONING PROTEIN PARB-RELATED"/>
    <property type="match status" value="1"/>
</dbReference>
<dbReference type="SUPFAM" id="SSF53335">
    <property type="entry name" value="S-adenosyl-L-methionine-dependent methyltransferases"/>
    <property type="match status" value="1"/>
</dbReference>
<dbReference type="Pfam" id="PF02195">
    <property type="entry name" value="ParB_N"/>
    <property type="match status" value="1"/>
</dbReference>
<name>A0ABQ2FR19_9DEIO</name>
<protein>
    <submittedName>
        <fullName evidence="5">Methyltransferase</fullName>
    </submittedName>
</protein>
<keyword evidence="6" id="KW-1185">Reference proteome</keyword>
<dbReference type="InterPro" id="IPR003115">
    <property type="entry name" value="ParB_N"/>
</dbReference>
<evidence type="ECO:0000313" key="6">
    <source>
        <dbReference type="Proteomes" id="UP000604341"/>
    </source>
</evidence>
<dbReference type="PIRSF" id="PIRSF036758">
    <property type="entry name" value="Aden_M_ParB"/>
    <property type="match status" value="1"/>
</dbReference>
<evidence type="ECO:0000256" key="1">
    <source>
        <dbReference type="ARBA" id="ARBA00022603"/>
    </source>
</evidence>
<reference evidence="6" key="1">
    <citation type="journal article" date="2019" name="Int. J. Syst. Evol. Microbiol.">
        <title>The Global Catalogue of Microorganisms (GCM) 10K type strain sequencing project: providing services to taxonomists for standard genome sequencing and annotation.</title>
        <authorList>
            <consortium name="The Broad Institute Genomics Platform"/>
            <consortium name="The Broad Institute Genome Sequencing Center for Infectious Disease"/>
            <person name="Wu L."/>
            <person name="Ma J."/>
        </authorList>
    </citation>
    <scope>NUCLEOTIDE SEQUENCE [LARGE SCALE GENOMIC DNA]</scope>
    <source>
        <strain evidence="6">JCM 19173</strain>
    </source>
</reference>
<dbReference type="InterPro" id="IPR050336">
    <property type="entry name" value="Chromosome_partition/occlusion"/>
</dbReference>
<dbReference type="PANTHER" id="PTHR33375:SF1">
    <property type="entry name" value="CHROMOSOME-PARTITIONING PROTEIN PARB-RELATED"/>
    <property type="match status" value="1"/>
</dbReference>
<accession>A0ABQ2FR19</accession>
<dbReference type="InterPro" id="IPR015840">
    <property type="entry name" value="DNA_MeTrfase_ParB"/>
</dbReference>
<dbReference type="Gene3D" id="3.90.1530.10">
    <property type="entry name" value="Conserved hypothetical protein from pyrococcus furiosus pfu- 392566-001, ParB domain"/>
    <property type="match status" value="1"/>
</dbReference>
<dbReference type="PRINTS" id="PR00506">
    <property type="entry name" value="D21N6MTFRASE"/>
</dbReference>
<dbReference type="InterPro" id="IPR002941">
    <property type="entry name" value="DNA_methylase_N4/N6"/>
</dbReference>
<dbReference type="InterPro" id="IPR036086">
    <property type="entry name" value="ParB/Sulfiredoxin_sf"/>
</dbReference>
<dbReference type="Gene3D" id="3.40.50.150">
    <property type="entry name" value="Vaccinia Virus protein VP39"/>
    <property type="match status" value="1"/>
</dbReference>
<evidence type="ECO:0000256" key="3">
    <source>
        <dbReference type="ARBA" id="ARBA00022691"/>
    </source>
</evidence>
<dbReference type="SUPFAM" id="SSF110849">
    <property type="entry name" value="ParB/Sulfiredoxin"/>
    <property type="match status" value="1"/>
</dbReference>
<gene>
    <name evidence="5" type="ORF">GCM10010844_41690</name>
</gene>
<dbReference type="GO" id="GO:0032259">
    <property type="term" value="P:methylation"/>
    <property type="evidence" value="ECO:0007669"/>
    <property type="project" value="UniProtKB-KW"/>
</dbReference>
<dbReference type="Pfam" id="PF01555">
    <property type="entry name" value="N6_N4_Mtase"/>
    <property type="match status" value="1"/>
</dbReference>